<protein>
    <recommendedName>
        <fullName evidence="6">HTH tetR-type domain-containing protein</fullName>
    </recommendedName>
</protein>
<proteinExistence type="predicted"/>
<feature type="DNA-binding region" description="H-T-H motif" evidence="4">
    <location>
        <begin position="41"/>
        <end position="60"/>
    </location>
</feature>
<dbReference type="InterPro" id="IPR041586">
    <property type="entry name" value="PsrA_TetR_C"/>
</dbReference>
<feature type="domain" description="HTH tetR-type" evidence="6">
    <location>
        <begin position="18"/>
        <end position="78"/>
    </location>
</feature>
<keyword evidence="2 4" id="KW-0238">DNA-binding</keyword>
<feature type="region of interest" description="Disordered" evidence="5">
    <location>
        <begin position="227"/>
        <end position="260"/>
    </location>
</feature>
<dbReference type="Proteomes" id="UP001499951">
    <property type="component" value="Unassembled WGS sequence"/>
</dbReference>
<evidence type="ECO:0000256" key="1">
    <source>
        <dbReference type="ARBA" id="ARBA00023015"/>
    </source>
</evidence>
<name>A0ABP3Q5L1_9PROT</name>
<dbReference type="PROSITE" id="PS50977">
    <property type="entry name" value="HTH_TETR_2"/>
    <property type="match status" value="1"/>
</dbReference>
<dbReference type="InterPro" id="IPR001647">
    <property type="entry name" value="HTH_TetR"/>
</dbReference>
<evidence type="ECO:0000259" key="6">
    <source>
        <dbReference type="PROSITE" id="PS50977"/>
    </source>
</evidence>
<dbReference type="PANTHER" id="PTHR30055:SF234">
    <property type="entry name" value="HTH-TYPE TRANSCRIPTIONAL REGULATOR BETI"/>
    <property type="match status" value="1"/>
</dbReference>
<evidence type="ECO:0000256" key="2">
    <source>
        <dbReference type="ARBA" id="ARBA00023125"/>
    </source>
</evidence>
<keyword evidence="8" id="KW-1185">Reference proteome</keyword>
<comment type="caution">
    <text evidence="7">The sequence shown here is derived from an EMBL/GenBank/DDBJ whole genome shotgun (WGS) entry which is preliminary data.</text>
</comment>
<dbReference type="InterPro" id="IPR036271">
    <property type="entry name" value="Tet_transcr_reg_TetR-rel_C_sf"/>
</dbReference>
<dbReference type="SUPFAM" id="SSF46689">
    <property type="entry name" value="Homeodomain-like"/>
    <property type="match status" value="1"/>
</dbReference>
<dbReference type="Pfam" id="PF00440">
    <property type="entry name" value="TetR_N"/>
    <property type="match status" value="1"/>
</dbReference>
<dbReference type="SUPFAM" id="SSF48498">
    <property type="entry name" value="Tetracyclin repressor-like, C-terminal domain"/>
    <property type="match status" value="1"/>
</dbReference>
<evidence type="ECO:0000313" key="7">
    <source>
        <dbReference type="EMBL" id="GAA0583693.1"/>
    </source>
</evidence>
<dbReference type="InterPro" id="IPR009057">
    <property type="entry name" value="Homeodomain-like_sf"/>
</dbReference>
<keyword evidence="1" id="KW-0805">Transcription regulation</keyword>
<keyword evidence="3" id="KW-0804">Transcription</keyword>
<dbReference type="Gene3D" id="1.10.357.10">
    <property type="entry name" value="Tetracycline Repressor, domain 2"/>
    <property type="match status" value="1"/>
</dbReference>
<dbReference type="Pfam" id="PF17939">
    <property type="entry name" value="TetR_C_30"/>
    <property type="match status" value="1"/>
</dbReference>
<dbReference type="InterPro" id="IPR050109">
    <property type="entry name" value="HTH-type_TetR-like_transc_reg"/>
</dbReference>
<evidence type="ECO:0000313" key="8">
    <source>
        <dbReference type="Proteomes" id="UP001499951"/>
    </source>
</evidence>
<sequence>MPAKSRPKAHRTKAEQRAEAIKQILDVAEELFSVHGYSGVTIKDVAEKIGVHSALILYYFDGKQGLFDAVWERRIQGTAASRIRALDAYEAKVGDRPTVEGALKAYYDSAFDDFIKGGEGLRNFGRLFAQINNAPGFGAQKMQMSFDPVVLRLIDILQKALPGVDRRDILWGFQFTSGAYSQSLARTGRIDRLSDGLCSSDDLQAVRERMSEFMAAGFESLRNRKRIGTSLSSANNNKDRTRGRTKAPRAGKAAAKKDHA</sequence>
<dbReference type="RefSeq" id="WP_166937108.1">
    <property type="nucleotide sequence ID" value="NZ_BAAADD010000010.1"/>
</dbReference>
<dbReference type="PANTHER" id="PTHR30055">
    <property type="entry name" value="HTH-TYPE TRANSCRIPTIONAL REGULATOR RUTR"/>
    <property type="match status" value="1"/>
</dbReference>
<accession>A0ABP3Q5L1</accession>
<dbReference type="EMBL" id="BAAADD010000010">
    <property type="protein sequence ID" value="GAA0583693.1"/>
    <property type="molecule type" value="Genomic_DNA"/>
</dbReference>
<gene>
    <name evidence="7" type="ORF">GCM10008942_35780</name>
</gene>
<organism evidence="7 8">
    <name type="scientific">Rhizomicrobium electricum</name>
    <dbReference type="NCBI Taxonomy" id="480070"/>
    <lineage>
        <taxon>Bacteria</taxon>
        <taxon>Pseudomonadati</taxon>
        <taxon>Pseudomonadota</taxon>
        <taxon>Alphaproteobacteria</taxon>
        <taxon>Micropepsales</taxon>
        <taxon>Micropepsaceae</taxon>
        <taxon>Rhizomicrobium</taxon>
    </lineage>
</organism>
<reference evidence="8" key="1">
    <citation type="journal article" date="2019" name="Int. J. Syst. Evol. Microbiol.">
        <title>The Global Catalogue of Microorganisms (GCM) 10K type strain sequencing project: providing services to taxonomists for standard genome sequencing and annotation.</title>
        <authorList>
            <consortium name="The Broad Institute Genomics Platform"/>
            <consortium name="The Broad Institute Genome Sequencing Center for Infectious Disease"/>
            <person name="Wu L."/>
            <person name="Ma J."/>
        </authorList>
    </citation>
    <scope>NUCLEOTIDE SEQUENCE [LARGE SCALE GENOMIC DNA]</scope>
    <source>
        <strain evidence="8">JCM 15089</strain>
    </source>
</reference>
<evidence type="ECO:0000256" key="4">
    <source>
        <dbReference type="PROSITE-ProRule" id="PRU00335"/>
    </source>
</evidence>
<evidence type="ECO:0000256" key="3">
    <source>
        <dbReference type="ARBA" id="ARBA00023163"/>
    </source>
</evidence>
<dbReference type="PRINTS" id="PR00455">
    <property type="entry name" value="HTHTETR"/>
</dbReference>
<evidence type="ECO:0000256" key="5">
    <source>
        <dbReference type="SAM" id="MobiDB-lite"/>
    </source>
</evidence>